<dbReference type="PANTHER" id="PTHR10996:SF277">
    <property type="entry name" value="GLYOXYLATE REDUCTASE_HYDROXYPYRUVATE REDUCTASE"/>
    <property type="match status" value="1"/>
</dbReference>
<proteinExistence type="inferred from homology"/>
<comment type="similarity">
    <text evidence="2">Belongs to the D-isomer specific 2-hydroxyacid dehydrogenase family.</text>
</comment>
<dbReference type="GO" id="GO:0016618">
    <property type="term" value="F:hydroxypyruvate reductase [NAD(P)H] activity"/>
    <property type="evidence" value="ECO:0007669"/>
    <property type="project" value="TreeGrafter"/>
</dbReference>
<feature type="domain" description="D-isomer specific 2-hydroxyacid dehydrogenase catalytic" evidence="3">
    <location>
        <begin position="20"/>
        <end position="330"/>
    </location>
</feature>
<accession>A0A9W8BEK7</accession>
<evidence type="ECO:0000256" key="1">
    <source>
        <dbReference type="ARBA" id="ARBA00023002"/>
    </source>
</evidence>
<evidence type="ECO:0000256" key="2">
    <source>
        <dbReference type="RuleBase" id="RU003719"/>
    </source>
</evidence>
<sequence>MSSNTPSLSRPPVLVVTCQLPALAQQRLEALTDVEVRQHGSLQSMPRAALLGALADADGLICVLSDRIDAEAVQAFGPRLRVVSTVSVGYDHVDVAAVQRRGVRIGNTPGVLTDATADTTVLLALMAARRAKQALALAEGGGGGFVLAGELGSQFTGKALGIIGLGRIGCATAARLLPFGIARVVYAGSRAHAERATPLGAEYVTLPELLRVADIVCICCPLTEQTAGLIGRGALASMKPSAILVNTARGAIVCHDALLEALDAGRIAHAALDVTDPEPLPVEHPLLRHPRCTVLPHIGSATEETRSAMANLAIDNALAGIQGRPMVAEVGEPGPKASAD</sequence>
<dbReference type="GO" id="GO:0005829">
    <property type="term" value="C:cytosol"/>
    <property type="evidence" value="ECO:0007669"/>
    <property type="project" value="TreeGrafter"/>
</dbReference>
<dbReference type="Pfam" id="PF00389">
    <property type="entry name" value="2-Hacid_dh"/>
    <property type="match status" value="1"/>
</dbReference>
<keyword evidence="1 2" id="KW-0560">Oxidoreductase</keyword>
<dbReference type="SUPFAM" id="SSF51735">
    <property type="entry name" value="NAD(P)-binding Rossmann-fold domains"/>
    <property type="match status" value="1"/>
</dbReference>
<dbReference type="CDD" id="cd05301">
    <property type="entry name" value="GDH"/>
    <property type="match status" value="1"/>
</dbReference>
<dbReference type="GO" id="GO:0051287">
    <property type="term" value="F:NAD binding"/>
    <property type="evidence" value="ECO:0007669"/>
    <property type="project" value="InterPro"/>
</dbReference>
<dbReference type="GO" id="GO:0030267">
    <property type="term" value="F:glyoxylate reductase (NADPH) activity"/>
    <property type="evidence" value="ECO:0007669"/>
    <property type="project" value="TreeGrafter"/>
</dbReference>
<keyword evidence="6" id="KW-1185">Reference proteome</keyword>
<evidence type="ECO:0000313" key="6">
    <source>
        <dbReference type="Proteomes" id="UP001150907"/>
    </source>
</evidence>
<evidence type="ECO:0000313" key="5">
    <source>
        <dbReference type="EMBL" id="KAJ2004825.1"/>
    </source>
</evidence>
<feature type="domain" description="D-isomer specific 2-hydroxyacid dehydrogenase NAD-binding" evidence="4">
    <location>
        <begin position="123"/>
        <end position="299"/>
    </location>
</feature>
<gene>
    <name evidence="5" type="ORF">H4R26_002294</name>
</gene>
<dbReference type="EMBL" id="JANBQF010000132">
    <property type="protein sequence ID" value="KAJ2004825.1"/>
    <property type="molecule type" value="Genomic_DNA"/>
</dbReference>
<dbReference type="FunFam" id="3.40.50.720:FF:000026">
    <property type="entry name" value="Glyoxylate/hydroxypyruvate reductase B"/>
    <property type="match status" value="1"/>
</dbReference>
<reference evidence="5" key="1">
    <citation type="submission" date="2022-07" db="EMBL/GenBank/DDBJ databases">
        <title>Phylogenomic reconstructions and comparative analyses of Kickxellomycotina fungi.</title>
        <authorList>
            <person name="Reynolds N.K."/>
            <person name="Stajich J.E."/>
            <person name="Barry K."/>
            <person name="Grigoriev I.V."/>
            <person name="Crous P."/>
            <person name="Smith M.E."/>
        </authorList>
    </citation>
    <scope>NUCLEOTIDE SEQUENCE</scope>
    <source>
        <strain evidence="5">IMI 214461</strain>
    </source>
</reference>
<dbReference type="InterPro" id="IPR036291">
    <property type="entry name" value="NAD(P)-bd_dom_sf"/>
</dbReference>
<name>A0A9W8BEK7_9FUNG</name>
<dbReference type="SUPFAM" id="SSF52283">
    <property type="entry name" value="Formate/glycerate dehydrogenase catalytic domain-like"/>
    <property type="match status" value="1"/>
</dbReference>
<dbReference type="InterPro" id="IPR006139">
    <property type="entry name" value="D-isomer_2_OHA_DH_cat_dom"/>
</dbReference>
<evidence type="ECO:0000259" key="4">
    <source>
        <dbReference type="Pfam" id="PF02826"/>
    </source>
</evidence>
<dbReference type="Gene3D" id="3.40.50.720">
    <property type="entry name" value="NAD(P)-binding Rossmann-like Domain"/>
    <property type="match status" value="2"/>
</dbReference>
<evidence type="ECO:0000259" key="3">
    <source>
        <dbReference type="Pfam" id="PF00389"/>
    </source>
</evidence>
<dbReference type="Pfam" id="PF02826">
    <property type="entry name" value="2-Hacid_dh_C"/>
    <property type="match status" value="1"/>
</dbReference>
<organism evidence="5 6">
    <name type="scientific">Coemansia thaxteri</name>
    <dbReference type="NCBI Taxonomy" id="2663907"/>
    <lineage>
        <taxon>Eukaryota</taxon>
        <taxon>Fungi</taxon>
        <taxon>Fungi incertae sedis</taxon>
        <taxon>Zoopagomycota</taxon>
        <taxon>Kickxellomycotina</taxon>
        <taxon>Kickxellomycetes</taxon>
        <taxon>Kickxellales</taxon>
        <taxon>Kickxellaceae</taxon>
        <taxon>Coemansia</taxon>
    </lineage>
</organism>
<comment type="caution">
    <text evidence="5">The sequence shown here is derived from an EMBL/GenBank/DDBJ whole genome shotgun (WGS) entry which is preliminary data.</text>
</comment>
<dbReference type="OrthoDB" id="9991913at2759"/>
<dbReference type="PANTHER" id="PTHR10996">
    <property type="entry name" value="2-HYDROXYACID DEHYDROGENASE-RELATED"/>
    <property type="match status" value="1"/>
</dbReference>
<dbReference type="InterPro" id="IPR050223">
    <property type="entry name" value="D-isomer_2-hydroxyacid_DH"/>
</dbReference>
<dbReference type="Proteomes" id="UP001150907">
    <property type="component" value="Unassembled WGS sequence"/>
</dbReference>
<dbReference type="AlphaFoldDB" id="A0A9W8BEK7"/>
<dbReference type="InterPro" id="IPR006140">
    <property type="entry name" value="D-isomer_DH_NAD-bd"/>
</dbReference>
<protein>
    <submittedName>
        <fullName evidence="5">Uncharacterized protein</fullName>
    </submittedName>
</protein>